<dbReference type="PANTHER" id="PTHR37423:SF2">
    <property type="entry name" value="MEMBRANE-BOUND LYTIC MUREIN TRANSGLYCOSYLASE C"/>
    <property type="match status" value="1"/>
</dbReference>
<dbReference type="InterPro" id="IPR008258">
    <property type="entry name" value="Transglycosylase_SLT_dom_1"/>
</dbReference>
<gene>
    <name evidence="4" type="ORF">FHQ18_02015</name>
</gene>
<dbReference type="PANTHER" id="PTHR37423">
    <property type="entry name" value="SOLUBLE LYTIC MUREIN TRANSGLYCOSYLASE-RELATED"/>
    <property type="match status" value="1"/>
</dbReference>
<dbReference type="OrthoDB" id="9794745at2"/>
<evidence type="ECO:0000313" key="5">
    <source>
        <dbReference type="Proteomes" id="UP000322876"/>
    </source>
</evidence>
<dbReference type="EMBL" id="VFJB01000002">
    <property type="protein sequence ID" value="KAA0259250.1"/>
    <property type="molecule type" value="Genomic_DNA"/>
</dbReference>
<organism evidence="4 5">
    <name type="scientific">Deferribacter autotrophicus</name>
    <dbReference type="NCBI Taxonomy" id="500465"/>
    <lineage>
        <taxon>Bacteria</taxon>
        <taxon>Pseudomonadati</taxon>
        <taxon>Deferribacterota</taxon>
        <taxon>Deferribacteres</taxon>
        <taxon>Deferribacterales</taxon>
        <taxon>Deferribacteraceae</taxon>
        <taxon>Deferribacter</taxon>
    </lineage>
</organism>
<evidence type="ECO:0000259" key="3">
    <source>
        <dbReference type="Pfam" id="PF01464"/>
    </source>
</evidence>
<sequence length="284" mass="33409">MKGPQTMESSWVTSECKFSIFHLLKNHLQNTIIVYFKNRQYKIFKGFSRLTMTIKHNLHLMNSFLKVLFFTLLTFSLYINSISAYLFDIINKQEIYINKIENKITTLINEKEDTRYLISKYNQIIDINNVLTYFTNGNVRYSTMDIAYTIVDESTKNNIDPYLVLSLILTESSFNHRSISRKGAIGLMQILPNTAYYISKFNDDIDISHKKELFDPITNIKIGVSYFAYLLKKYNGNIKYAIIAYNLGPSNLNYRLRKKKKVPKFYYNRVIRNYQLISNVKNSA</sequence>
<dbReference type="Proteomes" id="UP000322876">
    <property type="component" value="Unassembled WGS sequence"/>
</dbReference>
<dbReference type="Gene3D" id="1.10.530.10">
    <property type="match status" value="1"/>
</dbReference>
<evidence type="ECO:0000256" key="2">
    <source>
        <dbReference type="SAM" id="Phobius"/>
    </source>
</evidence>
<dbReference type="CDD" id="cd16896">
    <property type="entry name" value="LT_Slt70-like"/>
    <property type="match status" value="1"/>
</dbReference>
<comment type="caution">
    <text evidence="4">The sequence shown here is derived from an EMBL/GenBank/DDBJ whole genome shotgun (WGS) entry which is preliminary data.</text>
</comment>
<dbReference type="Pfam" id="PF01464">
    <property type="entry name" value="SLT"/>
    <property type="match status" value="1"/>
</dbReference>
<evidence type="ECO:0000313" key="4">
    <source>
        <dbReference type="EMBL" id="KAA0259250.1"/>
    </source>
</evidence>
<keyword evidence="2" id="KW-0472">Membrane</keyword>
<accession>A0A5A8F6K9</accession>
<dbReference type="AlphaFoldDB" id="A0A5A8F6K9"/>
<keyword evidence="2" id="KW-0812">Transmembrane</keyword>
<dbReference type="InterPro" id="IPR023346">
    <property type="entry name" value="Lysozyme-like_dom_sf"/>
</dbReference>
<keyword evidence="5" id="KW-1185">Reference proteome</keyword>
<name>A0A5A8F6K9_9BACT</name>
<comment type="similarity">
    <text evidence="1">Belongs to the transglycosylase Slt family.</text>
</comment>
<dbReference type="SUPFAM" id="SSF53955">
    <property type="entry name" value="Lysozyme-like"/>
    <property type="match status" value="1"/>
</dbReference>
<reference evidence="4 5" key="1">
    <citation type="submission" date="2019-06" db="EMBL/GenBank/DDBJ databases">
        <title>Genomic insights into carbon and energy metabolism of Deferribacter autotrophicus revealed new metabolic traits in the phylum Deferribacteres.</title>
        <authorList>
            <person name="Slobodkin A.I."/>
            <person name="Slobodkina G.B."/>
            <person name="Allioux M."/>
            <person name="Alain K."/>
            <person name="Jebbar M."/>
            <person name="Shadrin V."/>
            <person name="Kublanov I.V."/>
            <person name="Toshchakov S.V."/>
            <person name="Bonch-Osmolovskaya E.A."/>
        </authorList>
    </citation>
    <scope>NUCLEOTIDE SEQUENCE [LARGE SCALE GENOMIC DNA]</scope>
    <source>
        <strain evidence="4 5">SL50</strain>
    </source>
</reference>
<feature type="transmembrane region" description="Helical" evidence="2">
    <location>
        <begin position="64"/>
        <end position="87"/>
    </location>
</feature>
<protein>
    <submittedName>
        <fullName evidence="4">Lytic transglycosylase domain-containing protein</fullName>
    </submittedName>
</protein>
<proteinExistence type="inferred from homology"/>
<keyword evidence="2" id="KW-1133">Transmembrane helix</keyword>
<feature type="domain" description="Transglycosylase SLT" evidence="3">
    <location>
        <begin position="153"/>
        <end position="265"/>
    </location>
</feature>
<evidence type="ECO:0000256" key="1">
    <source>
        <dbReference type="ARBA" id="ARBA00007734"/>
    </source>
</evidence>